<dbReference type="PANTHER" id="PTHR46211:SF14">
    <property type="entry name" value="GLYCEROPHOSPHODIESTER PHOSPHODIESTERASE"/>
    <property type="match status" value="1"/>
</dbReference>
<dbReference type="Proteomes" id="UP000633136">
    <property type="component" value="Unassembled WGS sequence"/>
</dbReference>
<reference evidence="4" key="1">
    <citation type="journal article" date="2014" name="Int. J. Syst. Evol. Microbiol.">
        <title>Complete genome sequence of Corynebacterium casei LMG S-19264T (=DSM 44701T), isolated from a smear-ripened cheese.</title>
        <authorList>
            <consortium name="US DOE Joint Genome Institute (JGI-PGF)"/>
            <person name="Walter F."/>
            <person name="Albersmeier A."/>
            <person name="Kalinowski J."/>
            <person name="Ruckert C."/>
        </authorList>
    </citation>
    <scope>NUCLEOTIDE SEQUENCE</scope>
    <source>
        <strain evidence="4">CGMCC 1.15388</strain>
    </source>
</reference>
<feature type="region of interest" description="Disordered" evidence="1">
    <location>
        <begin position="34"/>
        <end position="54"/>
    </location>
</feature>
<keyword evidence="2" id="KW-0732">Signal</keyword>
<sequence length="301" mass="32789">MSIIRRFRKHGYATVVGAAFIAALTQPAQAASQTDMTATAGTDDEYGFNQPGDPAAVIGHRGSSGIAPENTMPAIASSVASGAEYFEIDINHTADGEIVAMHDETVERTTDGTGDIRELDYEYVRTLDAGSWLGPAYVGTEVPHLREVLAYMQQTGAQMLLEYKDDWGPQEVAASAALIQKYGVEDQIIVQSFDLTTMESLQQELPQVPRMVLGNITPDAIETAHALGAIGYNPPVADVLENPEWVQQANEAGLQAYVWTVNDEEEWEALTEIGVEAIITDYPIDLIWWNASQIHPPQPQS</sequence>
<accession>A0A917ANN4</accession>
<dbReference type="InterPro" id="IPR017946">
    <property type="entry name" value="PLC-like_Pdiesterase_TIM-brl"/>
</dbReference>
<feature type="signal peptide" evidence="2">
    <location>
        <begin position="1"/>
        <end position="30"/>
    </location>
</feature>
<dbReference type="InterPro" id="IPR030395">
    <property type="entry name" value="GP_PDE_dom"/>
</dbReference>
<dbReference type="PANTHER" id="PTHR46211">
    <property type="entry name" value="GLYCEROPHOSPHORYL DIESTER PHOSPHODIESTERASE"/>
    <property type="match status" value="1"/>
</dbReference>
<dbReference type="PROSITE" id="PS51704">
    <property type="entry name" value="GP_PDE"/>
    <property type="match status" value="1"/>
</dbReference>
<protein>
    <submittedName>
        <fullName evidence="4">Glycerophosphoryl diester phosphodiesterase</fullName>
    </submittedName>
</protein>
<name>A0A917ANN4_9MICC</name>
<dbReference type="Pfam" id="PF03009">
    <property type="entry name" value="GDPD"/>
    <property type="match status" value="1"/>
</dbReference>
<comment type="caution">
    <text evidence="4">The sequence shown here is derived from an EMBL/GenBank/DDBJ whole genome shotgun (WGS) entry which is preliminary data.</text>
</comment>
<proteinExistence type="predicted"/>
<dbReference type="GO" id="GO:0006629">
    <property type="term" value="P:lipid metabolic process"/>
    <property type="evidence" value="ECO:0007669"/>
    <property type="project" value="InterPro"/>
</dbReference>
<dbReference type="AlphaFoldDB" id="A0A917ANN4"/>
<keyword evidence="5" id="KW-1185">Reference proteome</keyword>
<evidence type="ECO:0000256" key="1">
    <source>
        <dbReference type="SAM" id="MobiDB-lite"/>
    </source>
</evidence>
<evidence type="ECO:0000313" key="5">
    <source>
        <dbReference type="Proteomes" id="UP000633136"/>
    </source>
</evidence>
<gene>
    <name evidence="4" type="ORF">GCM10011401_08960</name>
</gene>
<dbReference type="SUPFAM" id="SSF51695">
    <property type="entry name" value="PLC-like phosphodiesterases"/>
    <property type="match status" value="1"/>
</dbReference>
<evidence type="ECO:0000256" key="2">
    <source>
        <dbReference type="SAM" id="SignalP"/>
    </source>
</evidence>
<evidence type="ECO:0000259" key="3">
    <source>
        <dbReference type="PROSITE" id="PS51704"/>
    </source>
</evidence>
<feature type="domain" description="GP-PDE" evidence="3">
    <location>
        <begin position="55"/>
        <end position="290"/>
    </location>
</feature>
<feature type="chain" id="PRO_5036950564" evidence="2">
    <location>
        <begin position="31"/>
        <end position="301"/>
    </location>
</feature>
<evidence type="ECO:0000313" key="4">
    <source>
        <dbReference type="EMBL" id="GGE64018.1"/>
    </source>
</evidence>
<reference evidence="4" key="2">
    <citation type="submission" date="2020-09" db="EMBL/GenBank/DDBJ databases">
        <authorList>
            <person name="Sun Q."/>
            <person name="Zhou Y."/>
        </authorList>
    </citation>
    <scope>NUCLEOTIDE SEQUENCE</scope>
    <source>
        <strain evidence="4">CGMCC 1.15388</strain>
    </source>
</reference>
<organism evidence="4 5">
    <name type="scientific">Nesterenkonia cremea</name>
    <dbReference type="NCBI Taxonomy" id="1882340"/>
    <lineage>
        <taxon>Bacteria</taxon>
        <taxon>Bacillati</taxon>
        <taxon>Actinomycetota</taxon>
        <taxon>Actinomycetes</taxon>
        <taxon>Micrococcales</taxon>
        <taxon>Micrococcaceae</taxon>
        <taxon>Nesterenkonia</taxon>
    </lineage>
</organism>
<dbReference type="EMBL" id="BMIS01000003">
    <property type="protein sequence ID" value="GGE64018.1"/>
    <property type="molecule type" value="Genomic_DNA"/>
</dbReference>
<dbReference type="GO" id="GO:0008081">
    <property type="term" value="F:phosphoric diester hydrolase activity"/>
    <property type="evidence" value="ECO:0007669"/>
    <property type="project" value="InterPro"/>
</dbReference>
<dbReference type="Gene3D" id="3.20.20.190">
    <property type="entry name" value="Phosphatidylinositol (PI) phosphodiesterase"/>
    <property type="match status" value="1"/>
</dbReference>